<reference evidence="3" key="1">
    <citation type="submission" date="2018-02" db="EMBL/GenBank/DDBJ databases">
        <title>Rhizophora mucronata_Transcriptome.</title>
        <authorList>
            <person name="Meera S.P."/>
            <person name="Sreeshan A."/>
            <person name="Augustine A."/>
        </authorList>
    </citation>
    <scope>NUCLEOTIDE SEQUENCE</scope>
    <source>
        <tissue evidence="3">Leaf</tissue>
    </source>
</reference>
<name>A0A2P2MU77_RHIMU</name>
<dbReference type="AlphaFoldDB" id="A0A2P2MU77"/>
<evidence type="ECO:0000313" key="3">
    <source>
        <dbReference type="EMBL" id="MBX33774.1"/>
    </source>
</evidence>
<evidence type="ECO:0000256" key="1">
    <source>
        <dbReference type="SAM" id="Phobius"/>
    </source>
</evidence>
<keyword evidence="1" id="KW-0472">Membrane</keyword>
<keyword evidence="1" id="KW-0812">Transmembrane</keyword>
<organism evidence="3">
    <name type="scientific">Rhizophora mucronata</name>
    <name type="common">Asiatic mangrove</name>
    <dbReference type="NCBI Taxonomy" id="61149"/>
    <lineage>
        <taxon>Eukaryota</taxon>
        <taxon>Viridiplantae</taxon>
        <taxon>Streptophyta</taxon>
        <taxon>Embryophyta</taxon>
        <taxon>Tracheophyta</taxon>
        <taxon>Spermatophyta</taxon>
        <taxon>Magnoliopsida</taxon>
        <taxon>eudicotyledons</taxon>
        <taxon>Gunneridae</taxon>
        <taxon>Pentapetalae</taxon>
        <taxon>rosids</taxon>
        <taxon>fabids</taxon>
        <taxon>Malpighiales</taxon>
        <taxon>Rhizophoraceae</taxon>
        <taxon>Rhizophora</taxon>
    </lineage>
</organism>
<dbReference type="EMBL" id="GGEC01053275">
    <property type="protein sequence ID" value="MBX33759.1"/>
    <property type="molecule type" value="Transcribed_RNA"/>
</dbReference>
<dbReference type="EMBL" id="GGEC01053290">
    <property type="protein sequence ID" value="MBX33774.1"/>
    <property type="molecule type" value="Transcribed_RNA"/>
</dbReference>
<keyword evidence="1" id="KW-1133">Transmembrane helix</keyword>
<dbReference type="EMBL" id="GGEC01053289">
    <property type="protein sequence ID" value="MBX33773.1"/>
    <property type="molecule type" value="Transcribed_RNA"/>
</dbReference>
<evidence type="ECO:0000313" key="2">
    <source>
        <dbReference type="EMBL" id="MBX33759.1"/>
    </source>
</evidence>
<proteinExistence type="predicted"/>
<feature type="transmembrane region" description="Helical" evidence="1">
    <location>
        <begin position="12"/>
        <end position="37"/>
    </location>
</feature>
<sequence>MSMIMGMVTIMVFMLVVVMMMVMVIMMMVMVLMIMAVTAKIFLSSICINSTLNPMKNSECVSPKINNCHLT</sequence>
<protein>
    <submittedName>
        <fullName evidence="2">COBW domain-containing protein 1 isoform X2</fullName>
    </submittedName>
</protein>
<accession>A0A2P2MU77</accession>